<name>A0ABX0KK42_9PROT</name>
<dbReference type="InterPro" id="IPR036412">
    <property type="entry name" value="HAD-like_sf"/>
</dbReference>
<evidence type="ECO:0000313" key="2">
    <source>
        <dbReference type="Proteomes" id="UP000657200"/>
    </source>
</evidence>
<protein>
    <recommendedName>
        <fullName evidence="3">HAD family hydrolase</fullName>
    </recommendedName>
</protein>
<comment type="caution">
    <text evidence="1">The sequence shown here is derived from an EMBL/GenBank/DDBJ whole genome shotgun (WGS) entry which is preliminary data.</text>
</comment>
<dbReference type="Gene3D" id="3.40.50.1000">
    <property type="entry name" value="HAD superfamily/HAD-like"/>
    <property type="match status" value="1"/>
</dbReference>
<accession>A0ABX0KK42</accession>
<organism evidence="1 2">
    <name type="scientific">Acetobacter ghanensis</name>
    <dbReference type="NCBI Taxonomy" id="431306"/>
    <lineage>
        <taxon>Bacteria</taxon>
        <taxon>Pseudomonadati</taxon>
        <taxon>Pseudomonadota</taxon>
        <taxon>Alphaproteobacteria</taxon>
        <taxon>Acetobacterales</taxon>
        <taxon>Acetobacteraceae</taxon>
        <taxon>Acetobacter</taxon>
    </lineage>
</organism>
<dbReference type="Proteomes" id="UP000657200">
    <property type="component" value="Unassembled WGS sequence"/>
</dbReference>
<sequence length="309" mass="34483">MLFLKSEIGQNTAGHDIEPITTIFSSYPAPISGDITRIEWLTQNYDLAVDWFMRALSGMEVMSCDVFDTVMLRHNESEAERNFHICEYIVQTLRDTAIGAPLKHVDAEALLLMRASAMNLTYGARPAVQGCREGSIKDVVTNIALTIGGGSELASRMLECELDYEATHCLFSNAPLIEAMCRFKRLGGKVLLVSDMYLHQEHIRVLLSKVAPNSLPHIDNIYSSADTVISKRSGLLFPRLAQMGAFPPCATLHIGDSFSSDIQKAREAGMNALYLPIFRHELRMRQASLARMIQTFDRVGVDIRTWAKV</sequence>
<dbReference type="InterPro" id="IPR023214">
    <property type="entry name" value="HAD_sf"/>
</dbReference>
<proteinExistence type="predicted"/>
<reference evidence="1 2" key="1">
    <citation type="journal article" date="2020" name="Int. J. Syst. Evol. Microbiol.">
        <title>Novel acetic acid bacteria from cider fermentations: Acetobacter conturbans sp. nov. and Acetobacter fallax sp. nov.</title>
        <authorList>
            <person name="Sombolestani A.S."/>
            <person name="Cleenwerck I."/>
            <person name="Cnockaert M."/>
            <person name="Borremans W."/>
            <person name="Wieme A.D."/>
            <person name="De Vuyst L."/>
            <person name="Vandamme P."/>
        </authorList>
    </citation>
    <scope>NUCLEOTIDE SEQUENCE [LARGE SCALE GENOMIC DNA]</scope>
    <source>
        <strain evidence="1 2">LMG 23848</strain>
    </source>
</reference>
<gene>
    <name evidence="1" type="ORF">GOB80_12495</name>
</gene>
<dbReference type="CDD" id="cd01427">
    <property type="entry name" value="HAD_like"/>
    <property type="match status" value="1"/>
</dbReference>
<keyword evidence="2" id="KW-1185">Reference proteome</keyword>
<dbReference type="SUPFAM" id="SSF56784">
    <property type="entry name" value="HAD-like"/>
    <property type="match status" value="1"/>
</dbReference>
<dbReference type="RefSeq" id="WP_059024975.1">
    <property type="nucleotide sequence ID" value="NZ_LN609303.1"/>
</dbReference>
<evidence type="ECO:0008006" key="3">
    <source>
        <dbReference type="Google" id="ProtNLM"/>
    </source>
</evidence>
<evidence type="ECO:0000313" key="1">
    <source>
        <dbReference type="EMBL" id="NHO40479.1"/>
    </source>
</evidence>
<dbReference type="EMBL" id="WOTE01000013">
    <property type="protein sequence ID" value="NHO40479.1"/>
    <property type="molecule type" value="Genomic_DNA"/>
</dbReference>